<protein>
    <submittedName>
        <fullName evidence="1">Uncharacterized protein</fullName>
    </submittedName>
</protein>
<keyword evidence="2" id="KW-1185">Reference proteome</keyword>
<dbReference type="KEGG" id="acij:JS278_00679"/>
<dbReference type="InterPro" id="IPR045920">
    <property type="entry name" value="DUF6339"/>
</dbReference>
<reference evidence="1 2" key="1">
    <citation type="submission" date="2017-12" db="EMBL/GenBank/DDBJ databases">
        <title>The whole genome sequence of the Acidipropionibacterium virtanenii sp. nov. type strain JS278.</title>
        <authorList>
            <person name="Laine P."/>
            <person name="Deptula P."/>
            <person name="Varmanen P."/>
            <person name="Auvinen P."/>
        </authorList>
    </citation>
    <scope>NUCLEOTIDE SEQUENCE [LARGE SCALE GENOMIC DNA]</scope>
    <source>
        <strain evidence="1 2">JS278</strain>
    </source>
</reference>
<evidence type="ECO:0000313" key="1">
    <source>
        <dbReference type="EMBL" id="AXE37870.1"/>
    </source>
</evidence>
<organism evidence="1 2">
    <name type="scientific">Acidipropionibacterium virtanenii</name>
    <dbReference type="NCBI Taxonomy" id="2057246"/>
    <lineage>
        <taxon>Bacteria</taxon>
        <taxon>Bacillati</taxon>
        <taxon>Actinomycetota</taxon>
        <taxon>Actinomycetes</taxon>
        <taxon>Propionibacteriales</taxon>
        <taxon>Propionibacteriaceae</taxon>
        <taxon>Acidipropionibacterium</taxon>
    </lineage>
</organism>
<name>A0A344URH2_9ACTN</name>
<dbReference type="Pfam" id="PF19866">
    <property type="entry name" value="DUF6339"/>
    <property type="match status" value="1"/>
</dbReference>
<gene>
    <name evidence="1" type="ORF">JS278_00679</name>
</gene>
<dbReference type="OrthoDB" id="9813719at2"/>
<dbReference type="RefSeq" id="WP_114043970.1">
    <property type="nucleotide sequence ID" value="NZ_CP025198.1"/>
</dbReference>
<proteinExistence type="predicted"/>
<accession>A0A344URH2</accession>
<evidence type="ECO:0000313" key="2">
    <source>
        <dbReference type="Proteomes" id="UP000251995"/>
    </source>
</evidence>
<dbReference type="Proteomes" id="UP000251995">
    <property type="component" value="Chromosome"/>
</dbReference>
<sequence>MSSVLIPRLRAGEAIQLLADHARRLGEGATPEYLVDTTHITTSDPAAGPLAPAAQIDAWRDGVVARVSGFDLTTKAGRDGYGMTLGKALAEVINPIPSDAAHDGVWSFLSLRVFPDLVYARWPGETIVGELRLPADRWIGSQAGNRDRNYLKLAWRRWTVLGDVMESADPLMGEAEFGRLLEDRASVARDRRLVREAAAVVVKYGADQPGGRSEFARKFMNLLSARTGSMLLDILTDDEIHDFVEEEASSIVRRRARRGV</sequence>
<dbReference type="EMBL" id="CP025198">
    <property type="protein sequence ID" value="AXE37870.1"/>
    <property type="molecule type" value="Genomic_DNA"/>
</dbReference>
<dbReference type="AlphaFoldDB" id="A0A344URH2"/>